<feature type="compositionally biased region" description="Basic residues" evidence="1">
    <location>
        <begin position="51"/>
        <end position="63"/>
    </location>
</feature>
<evidence type="ECO:0000313" key="3">
    <source>
        <dbReference type="EMBL" id="PNY12307.1"/>
    </source>
</evidence>
<dbReference type="AlphaFoldDB" id="A0A2K3L7C9"/>
<proteinExistence type="predicted"/>
<name>A0A2K3L7C9_TRIPR</name>
<dbReference type="Proteomes" id="UP000236291">
    <property type="component" value="Unassembled WGS sequence"/>
</dbReference>
<accession>A0A2K3L7C9</accession>
<feature type="region of interest" description="Disordered" evidence="1">
    <location>
        <begin position="47"/>
        <end position="66"/>
    </location>
</feature>
<dbReference type="EMBL" id="ASHM01005185">
    <property type="protein sequence ID" value="PNY12307.1"/>
    <property type="molecule type" value="Genomic_DNA"/>
</dbReference>
<sequence length="87" mass="9794">MSINCSSWFSSHFSTTIDNIKHAYQRSWPSLGAICIMYSSRAEESGIKLSHSSKRKNGRRAPAVRRSITSHCKVQMGRKEVKALVPI</sequence>
<dbReference type="EMBL" id="ASHM01027515">
    <property type="protein sequence ID" value="PNX74438.1"/>
    <property type="molecule type" value="Genomic_DNA"/>
</dbReference>
<protein>
    <submittedName>
        <fullName evidence="2">Uncharacterized protein</fullName>
    </submittedName>
</protein>
<reference evidence="2 4" key="2">
    <citation type="journal article" date="2017" name="Front. Plant Sci.">
        <title>Gene Classification and Mining of Molecular Markers Useful in Red Clover (Trifolium pratense) Breeding.</title>
        <authorList>
            <person name="Istvanek J."/>
            <person name="Dluhosova J."/>
            <person name="Dluhos P."/>
            <person name="Patkova L."/>
            <person name="Nedelnik J."/>
            <person name="Repkova J."/>
        </authorList>
    </citation>
    <scope>NUCLEOTIDE SEQUENCE [LARGE SCALE GENOMIC DNA]</scope>
    <source>
        <strain evidence="4">cv. Tatra</strain>
        <tissue evidence="2">Young leaves</tissue>
    </source>
</reference>
<gene>
    <name evidence="3" type="ORF">L195_g008935</name>
    <name evidence="2" type="ORF">L195_g030358</name>
</gene>
<comment type="caution">
    <text evidence="2">The sequence shown here is derived from an EMBL/GenBank/DDBJ whole genome shotgun (WGS) entry which is preliminary data.</text>
</comment>
<reference evidence="2 4" key="1">
    <citation type="journal article" date="2014" name="Am. J. Bot.">
        <title>Genome assembly and annotation for red clover (Trifolium pratense; Fabaceae).</title>
        <authorList>
            <person name="Istvanek J."/>
            <person name="Jaros M."/>
            <person name="Krenek A."/>
            <person name="Repkova J."/>
        </authorList>
    </citation>
    <scope>NUCLEOTIDE SEQUENCE [LARGE SCALE GENOMIC DNA]</scope>
    <source>
        <strain evidence="4">cv. Tatra</strain>
        <tissue evidence="2">Young leaves</tissue>
    </source>
</reference>
<evidence type="ECO:0000313" key="4">
    <source>
        <dbReference type="Proteomes" id="UP000236291"/>
    </source>
</evidence>
<evidence type="ECO:0000313" key="2">
    <source>
        <dbReference type="EMBL" id="PNX74438.1"/>
    </source>
</evidence>
<evidence type="ECO:0000256" key="1">
    <source>
        <dbReference type="SAM" id="MobiDB-lite"/>
    </source>
</evidence>
<organism evidence="2 4">
    <name type="scientific">Trifolium pratense</name>
    <name type="common">Red clover</name>
    <dbReference type="NCBI Taxonomy" id="57577"/>
    <lineage>
        <taxon>Eukaryota</taxon>
        <taxon>Viridiplantae</taxon>
        <taxon>Streptophyta</taxon>
        <taxon>Embryophyta</taxon>
        <taxon>Tracheophyta</taxon>
        <taxon>Spermatophyta</taxon>
        <taxon>Magnoliopsida</taxon>
        <taxon>eudicotyledons</taxon>
        <taxon>Gunneridae</taxon>
        <taxon>Pentapetalae</taxon>
        <taxon>rosids</taxon>
        <taxon>fabids</taxon>
        <taxon>Fabales</taxon>
        <taxon>Fabaceae</taxon>
        <taxon>Papilionoideae</taxon>
        <taxon>50 kb inversion clade</taxon>
        <taxon>NPAAA clade</taxon>
        <taxon>Hologalegina</taxon>
        <taxon>IRL clade</taxon>
        <taxon>Trifolieae</taxon>
        <taxon>Trifolium</taxon>
    </lineage>
</organism>